<gene>
    <name evidence="1" type="ORF">RN001_006043</name>
</gene>
<protein>
    <recommendedName>
        <fullName evidence="3">DDE Tnp4 domain-containing protein</fullName>
    </recommendedName>
</protein>
<comment type="caution">
    <text evidence="1">The sequence shown here is derived from an EMBL/GenBank/DDBJ whole genome shotgun (WGS) entry which is preliminary data.</text>
</comment>
<evidence type="ECO:0000313" key="2">
    <source>
        <dbReference type="Proteomes" id="UP001353858"/>
    </source>
</evidence>
<name>A0AAN7Q183_9COLE</name>
<reference evidence="2" key="1">
    <citation type="submission" date="2023-01" db="EMBL/GenBank/DDBJ databases">
        <title>Key to firefly adult light organ development and bioluminescence: homeobox transcription factors regulate luciferase expression and transportation to peroxisome.</title>
        <authorList>
            <person name="Fu X."/>
        </authorList>
    </citation>
    <scope>NUCLEOTIDE SEQUENCE [LARGE SCALE GENOMIC DNA]</scope>
</reference>
<dbReference type="AlphaFoldDB" id="A0AAN7Q183"/>
<evidence type="ECO:0008006" key="3">
    <source>
        <dbReference type="Google" id="ProtNLM"/>
    </source>
</evidence>
<dbReference type="EMBL" id="JARPUR010000002">
    <property type="protein sequence ID" value="KAK4882724.1"/>
    <property type="molecule type" value="Genomic_DNA"/>
</dbReference>
<evidence type="ECO:0000313" key="1">
    <source>
        <dbReference type="EMBL" id="KAK4882724.1"/>
    </source>
</evidence>
<sequence length="157" mass="18481">MNILLDSTSSSSSSDDEYVRRPKRYKKRKNYVEIYDDLDFFERFRLTKETFSTVLLQIQDRLQSVTRKGGKTANENLYESIIRTRNVVERQYGVWKTTLTVIIATAVLHNIALRQNEDMLDEWTIPIEEEDNAREEDAAPLDNLARHNIINEHFGRL</sequence>
<accession>A0AAN7Q183</accession>
<dbReference type="Proteomes" id="UP001353858">
    <property type="component" value="Unassembled WGS sequence"/>
</dbReference>
<proteinExistence type="predicted"/>
<keyword evidence="2" id="KW-1185">Reference proteome</keyword>
<organism evidence="1 2">
    <name type="scientific">Aquatica leii</name>
    <dbReference type="NCBI Taxonomy" id="1421715"/>
    <lineage>
        <taxon>Eukaryota</taxon>
        <taxon>Metazoa</taxon>
        <taxon>Ecdysozoa</taxon>
        <taxon>Arthropoda</taxon>
        <taxon>Hexapoda</taxon>
        <taxon>Insecta</taxon>
        <taxon>Pterygota</taxon>
        <taxon>Neoptera</taxon>
        <taxon>Endopterygota</taxon>
        <taxon>Coleoptera</taxon>
        <taxon>Polyphaga</taxon>
        <taxon>Elateriformia</taxon>
        <taxon>Elateroidea</taxon>
        <taxon>Lampyridae</taxon>
        <taxon>Luciolinae</taxon>
        <taxon>Aquatica</taxon>
    </lineage>
</organism>